<dbReference type="Proteomes" id="UP000887565">
    <property type="component" value="Unplaced"/>
</dbReference>
<dbReference type="AlphaFoldDB" id="A0A915IVC2"/>
<protein>
    <submittedName>
        <fullName evidence="3">G-protein coupled receptors family 1 profile domain-containing protein</fullName>
    </submittedName>
</protein>
<reference evidence="3" key="1">
    <citation type="submission" date="2022-11" db="UniProtKB">
        <authorList>
            <consortium name="WormBaseParasite"/>
        </authorList>
    </citation>
    <scope>IDENTIFICATION</scope>
</reference>
<evidence type="ECO:0000313" key="3">
    <source>
        <dbReference type="WBParaSite" id="nRc.2.0.1.t18149-RA"/>
    </source>
</evidence>
<keyword evidence="1" id="KW-0472">Membrane</keyword>
<feature type="transmembrane region" description="Helical" evidence="1">
    <location>
        <begin position="84"/>
        <end position="110"/>
    </location>
</feature>
<sequence length="158" mass="17529">MFTVSSIVVAQVKMNKNVKQRTACLLIFLPHAQLFSIRSGYIGLTLIYCLCALQVTSGVLLELWSAGDYHVMCRSITLVVKSDYSFAIMYVNVVSGICSVATYICILVLAKLKIRKKTLFIQCSRRPIAQENHRVDINSIKCQKQAIAAAAKLASSHE</sequence>
<evidence type="ECO:0000256" key="1">
    <source>
        <dbReference type="SAM" id="Phobius"/>
    </source>
</evidence>
<evidence type="ECO:0000313" key="2">
    <source>
        <dbReference type="Proteomes" id="UP000887565"/>
    </source>
</evidence>
<name>A0A915IVC2_ROMCU</name>
<organism evidence="2 3">
    <name type="scientific">Romanomermis culicivorax</name>
    <name type="common">Nematode worm</name>
    <dbReference type="NCBI Taxonomy" id="13658"/>
    <lineage>
        <taxon>Eukaryota</taxon>
        <taxon>Metazoa</taxon>
        <taxon>Ecdysozoa</taxon>
        <taxon>Nematoda</taxon>
        <taxon>Enoplea</taxon>
        <taxon>Dorylaimia</taxon>
        <taxon>Mermithida</taxon>
        <taxon>Mermithoidea</taxon>
        <taxon>Mermithidae</taxon>
        <taxon>Romanomermis</taxon>
    </lineage>
</organism>
<feature type="transmembrane region" description="Helical" evidence="1">
    <location>
        <begin position="41"/>
        <end position="64"/>
    </location>
</feature>
<proteinExistence type="predicted"/>
<keyword evidence="2" id="KW-1185">Reference proteome</keyword>
<keyword evidence="1" id="KW-0812">Transmembrane</keyword>
<keyword evidence="1" id="KW-1133">Transmembrane helix</keyword>
<accession>A0A915IVC2</accession>
<dbReference type="WBParaSite" id="nRc.2.0.1.t18149-RA">
    <property type="protein sequence ID" value="nRc.2.0.1.t18149-RA"/>
    <property type="gene ID" value="nRc.2.0.1.g18149"/>
</dbReference>